<evidence type="ECO:0000313" key="1">
    <source>
        <dbReference type="EMBL" id="GFQ66976.1"/>
    </source>
</evidence>
<comment type="caution">
    <text evidence="1">The sequence shown here is derived from an EMBL/GenBank/DDBJ whole genome shotgun (WGS) entry which is preliminary data.</text>
</comment>
<sequence>MFRFFYSQPDLNPKMAFEELAETPPTCYSLHDLEKVVFKISGLSPLFITLYFRAANRELSHLLSTTNSHVPSPNCSSMTNCIFSYTSVSRQYRKSASHQTLTSPL</sequence>
<dbReference type="AlphaFoldDB" id="A0A8X6KAD2"/>
<protein>
    <submittedName>
        <fullName evidence="1">Uncharacterized protein</fullName>
    </submittedName>
</protein>
<proteinExistence type="predicted"/>
<organism evidence="1 2">
    <name type="scientific">Trichonephila clavata</name>
    <name type="common">Joro spider</name>
    <name type="synonym">Nephila clavata</name>
    <dbReference type="NCBI Taxonomy" id="2740835"/>
    <lineage>
        <taxon>Eukaryota</taxon>
        <taxon>Metazoa</taxon>
        <taxon>Ecdysozoa</taxon>
        <taxon>Arthropoda</taxon>
        <taxon>Chelicerata</taxon>
        <taxon>Arachnida</taxon>
        <taxon>Araneae</taxon>
        <taxon>Araneomorphae</taxon>
        <taxon>Entelegynae</taxon>
        <taxon>Araneoidea</taxon>
        <taxon>Nephilidae</taxon>
        <taxon>Trichonephila</taxon>
    </lineage>
</organism>
<keyword evidence="2" id="KW-1185">Reference proteome</keyword>
<evidence type="ECO:0000313" key="2">
    <source>
        <dbReference type="Proteomes" id="UP000887116"/>
    </source>
</evidence>
<name>A0A8X6KAD2_TRICU</name>
<gene>
    <name evidence="1" type="ORF">TNCT_138901</name>
</gene>
<reference evidence="1" key="1">
    <citation type="submission" date="2020-07" db="EMBL/GenBank/DDBJ databases">
        <title>Multicomponent nature underlies the extraordinary mechanical properties of spider dragline silk.</title>
        <authorList>
            <person name="Kono N."/>
            <person name="Nakamura H."/>
            <person name="Mori M."/>
            <person name="Yoshida Y."/>
            <person name="Ohtoshi R."/>
            <person name="Malay A.D."/>
            <person name="Moran D.A.P."/>
            <person name="Tomita M."/>
            <person name="Numata K."/>
            <person name="Arakawa K."/>
        </authorList>
    </citation>
    <scope>NUCLEOTIDE SEQUENCE</scope>
</reference>
<accession>A0A8X6KAD2</accession>
<dbReference type="Proteomes" id="UP000887116">
    <property type="component" value="Unassembled WGS sequence"/>
</dbReference>
<dbReference type="EMBL" id="BMAO01000452">
    <property type="protein sequence ID" value="GFQ66976.1"/>
    <property type="molecule type" value="Genomic_DNA"/>
</dbReference>